<dbReference type="InterPro" id="IPR003130">
    <property type="entry name" value="GED"/>
</dbReference>
<accession>A0A4Y2HZB2</accession>
<dbReference type="AlphaFoldDB" id="A0A4Y2HZB2"/>
<organism evidence="5 6">
    <name type="scientific">Araneus ventricosus</name>
    <name type="common">Orbweaver spider</name>
    <name type="synonym">Epeira ventricosa</name>
    <dbReference type="NCBI Taxonomy" id="182803"/>
    <lineage>
        <taxon>Eukaryota</taxon>
        <taxon>Metazoa</taxon>
        <taxon>Ecdysozoa</taxon>
        <taxon>Arthropoda</taxon>
        <taxon>Chelicerata</taxon>
        <taxon>Arachnida</taxon>
        <taxon>Araneae</taxon>
        <taxon>Araneomorphae</taxon>
        <taxon>Entelegynae</taxon>
        <taxon>Araneoidea</taxon>
        <taxon>Araneidae</taxon>
        <taxon>Araneus</taxon>
    </lineage>
</organism>
<evidence type="ECO:0000256" key="2">
    <source>
        <dbReference type="ARBA" id="ARBA00023134"/>
    </source>
</evidence>
<keyword evidence="6" id="KW-1185">Reference proteome</keyword>
<dbReference type="PROSITE" id="PS51718">
    <property type="entry name" value="G_DYNAMIN_2"/>
    <property type="match status" value="1"/>
</dbReference>
<dbReference type="InterPro" id="IPR001401">
    <property type="entry name" value="Dynamin_GTPase"/>
</dbReference>
<feature type="domain" description="Dynamin-type G" evidence="4">
    <location>
        <begin position="45"/>
        <end position="308"/>
    </location>
</feature>
<sequence>MDANKNAANGPPRQNEENEPQRERDLIDMMNDLQSKLVANGYSLDLSLPQIVVVGSQSAGKSSVLENIVGREFLPRGCGVVTRRPTLIQLYPTQNEEYAVFGHRENQKFTDFNAVKEEIIAQMPPRHSFSSVPIELKIYSPRVLKLTLVDLPGLVRVAVDGQPENNILEVRDMVLNYIRQPESLILAVTPANQDLATSDALEIARTVDPQRLRTIGVLTKLDLMDEGTDARDVLENRQITLKRGWVGVLNRSQLDIDEGRDIQFILDKERRFFTEKACYRHIADRMGTPYLQRMLQRTLKSHIKAALPDVRTKLAGKLAGYRKKLKDFGESVGEESGGKQYYMIKLVNNFIKDIDLKLLGNSELVDMNAVSAGAYINFKLNTEVQNNLKLNLVPKDEDMTVVITNLHGIRGSISFPSLALDSINRKLVAEYEYPMEKSVECVKNVLEEAIAESAAMLNKYPTTKAEVLYRINRCLQRESENTQMKLREHVQAEMFYVNLEHPDMDLSVCDPVVPAVGPTKVWHQVSDEDLLSSTSAAENGVGDGLQTKTKHLLKILMENESTKKKVQYLTLVMTKYMEIVQKQISDLTVKYILCFLVKKSWEELSLWIYISAYRINAVTYFAENSDGERKHEKESPVLDAGDDQVHGDRPETNLRSDCQVHPLFLG</sequence>
<dbReference type="PANTHER" id="PTHR11566">
    <property type="entry name" value="DYNAMIN"/>
    <property type="match status" value="1"/>
</dbReference>
<proteinExistence type="predicted"/>
<feature type="region of interest" description="Disordered" evidence="3">
    <location>
        <begin position="629"/>
        <end position="653"/>
    </location>
</feature>
<dbReference type="Pfam" id="PF00350">
    <property type="entry name" value="Dynamin_N"/>
    <property type="match status" value="1"/>
</dbReference>
<comment type="caution">
    <text evidence="5">The sequence shown here is derived from an EMBL/GenBank/DDBJ whole genome shotgun (WGS) entry which is preliminary data.</text>
</comment>
<gene>
    <name evidence="5" type="primary">DNM2_2</name>
    <name evidence="5" type="ORF">AVEN_198630_1</name>
</gene>
<dbReference type="Proteomes" id="UP000499080">
    <property type="component" value="Unassembled WGS sequence"/>
</dbReference>
<reference evidence="5 6" key="1">
    <citation type="journal article" date="2019" name="Sci. Rep.">
        <title>Orb-weaving spider Araneus ventricosus genome elucidates the spidroin gene catalogue.</title>
        <authorList>
            <person name="Kono N."/>
            <person name="Nakamura H."/>
            <person name="Ohtoshi R."/>
            <person name="Moran D.A.P."/>
            <person name="Shinohara A."/>
            <person name="Yoshida Y."/>
            <person name="Fujiwara M."/>
            <person name="Mori M."/>
            <person name="Tomita M."/>
            <person name="Arakawa K."/>
        </authorList>
    </citation>
    <scope>NUCLEOTIDE SEQUENCE [LARGE SCALE GENOMIC DNA]</scope>
</reference>
<dbReference type="Pfam" id="PF01031">
    <property type="entry name" value="Dynamin_M"/>
    <property type="match status" value="1"/>
</dbReference>
<protein>
    <submittedName>
        <fullName evidence="5">Dynamin-2</fullName>
    </submittedName>
</protein>
<evidence type="ECO:0000256" key="1">
    <source>
        <dbReference type="ARBA" id="ARBA00022741"/>
    </source>
</evidence>
<dbReference type="EMBL" id="BGPR01002243">
    <property type="protein sequence ID" value="GBM70289.1"/>
    <property type="molecule type" value="Genomic_DNA"/>
</dbReference>
<name>A0A4Y2HZB2_ARAVE</name>
<dbReference type="InterPro" id="IPR030381">
    <property type="entry name" value="G_DYNAMIN_dom"/>
</dbReference>
<dbReference type="InterPro" id="IPR000375">
    <property type="entry name" value="Dynamin_stalk"/>
</dbReference>
<dbReference type="GO" id="GO:0005737">
    <property type="term" value="C:cytoplasm"/>
    <property type="evidence" value="ECO:0007669"/>
    <property type="project" value="TreeGrafter"/>
</dbReference>
<keyword evidence="2" id="KW-0342">GTP-binding</keyword>
<evidence type="ECO:0000313" key="5">
    <source>
        <dbReference type="EMBL" id="GBM70289.1"/>
    </source>
</evidence>
<dbReference type="InterPro" id="IPR027417">
    <property type="entry name" value="P-loop_NTPase"/>
</dbReference>
<keyword evidence="1" id="KW-0547">Nucleotide-binding</keyword>
<dbReference type="SUPFAM" id="SSF52540">
    <property type="entry name" value="P-loop containing nucleoside triphosphate hydrolases"/>
    <property type="match status" value="1"/>
</dbReference>
<evidence type="ECO:0000259" key="4">
    <source>
        <dbReference type="PROSITE" id="PS51718"/>
    </source>
</evidence>
<evidence type="ECO:0000256" key="3">
    <source>
        <dbReference type="SAM" id="MobiDB-lite"/>
    </source>
</evidence>
<dbReference type="Gene3D" id="1.20.120.1240">
    <property type="entry name" value="Dynamin, middle domain"/>
    <property type="match status" value="1"/>
</dbReference>
<dbReference type="GO" id="GO:0003924">
    <property type="term" value="F:GTPase activity"/>
    <property type="evidence" value="ECO:0007669"/>
    <property type="project" value="InterPro"/>
</dbReference>
<dbReference type="InterPro" id="IPR045063">
    <property type="entry name" value="Dynamin_N"/>
</dbReference>
<feature type="compositionally biased region" description="Basic and acidic residues" evidence="3">
    <location>
        <begin position="643"/>
        <end position="653"/>
    </location>
</feature>
<dbReference type="GO" id="GO:0005525">
    <property type="term" value="F:GTP binding"/>
    <property type="evidence" value="ECO:0007669"/>
    <property type="project" value="InterPro"/>
</dbReference>
<dbReference type="CDD" id="cd08771">
    <property type="entry name" value="DLP_1"/>
    <property type="match status" value="1"/>
</dbReference>
<dbReference type="InterPro" id="IPR022812">
    <property type="entry name" value="Dynamin"/>
</dbReference>
<dbReference type="GO" id="GO:0016020">
    <property type="term" value="C:membrane"/>
    <property type="evidence" value="ECO:0007669"/>
    <property type="project" value="TreeGrafter"/>
</dbReference>
<feature type="region of interest" description="Disordered" evidence="3">
    <location>
        <begin position="1"/>
        <end position="21"/>
    </location>
</feature>
<evidence type="ECO:0000313" key="6">
    <source>
        <dbReference type="Proteomes" id="UP000499080"/>
    </source>
</evidence>
<dbReference type="OrthoDB" id="6428243at2759"/>
<dbReference type="SMART" id="SM00053">
    <property type="entry name" value="DYNc"/>
    <property type="match status" value="1"/>
</dbReference>
<dbReference type="GO" id="GO:0005874">
    <property type="term" value="C:microtubule"/>
    <property type="evidence" value="ECO:0007669"/>
    <property type="project" value="TreeGrafter"/>
</dbReference>
<dbReference type="GO" id="GO:0008017">
    <property type="term" value="F:microtubule binding"/>
    <property type="evidence" value="ECO:0007669"/>
    <property type="project" value="TreeGrafter"/>
</dbReference>
<dbReference type="Gene3D" id="3.40.50.300">
    <property type="entry name" value="P-loop containing nucleotide triphosphate hydrolases"/>
    <property type="match status" value="1"/>
</dbReference>
<dbReference type="PRINTS" id="PR00195">
    <property type="entry name" value="DYNAMIN"/>
</dbReference>
<dbReference type="Pfam" id="PF02212">
    <property type="entry name" value="GED"/>
    <property type="match status" value="1"/>
</dbReference>